<keyword evidence="2" id="KW-1185">Reference proteome</keyword>
<dbReference type="RefSeq" id="WP_182287864.1">
    <property type="nucleotide sequence ID" value="NZ_CP046268.1"/>
</dbReference>
<name>A0ABX6R2S6_9VIBR</name>
<gene>
    <name evidence="1" type="ORF">Vspart_03209</name>
</gene>
<reference evidence="1 2" key="1">
    <citation type="journal article" date="2020" name="J. Nat. Prod.">
        <title>Genomics-Metabolomics Profiling Disclosed Marine Vibrio spartinae 3.6 as a Producer of a New Branched Side Chain Prodigiosin.</title>
        <authorList>
            <person name="Vitale G.A."/>
            <person name="Sciarretta M."/>
            <person name="Palma Esposito F."/>
            <person name="January G.G."/>
            <person name="Giaccio M."/>
            <person name="Bunk B."/>
            <person name="Sproer C."/>
            <person name="Bajerski F."/>
            <person name="Power D."/>
            <person name="Festa C."/>
            <person name="Monti M.C."/>
            <person name="D'Auria M.V."/>
            <person name="de Pascale D."/>
        </authorList>
    </citation>
    <scope>NUCLEOTIDE SEQUENCE [LARGE SCALE GENOMIC DNA]</scope>
    <source>
        <strain evidence="1 2">3.6</strain>
    </source>
</reference>
<protein>
    <submittedName>
        <fullName evidence="1">Uncharacterized protein</fullName>
    </submittedName>
</protein>
<dbReference type="Proteomes" id="UP000515264">
    <property type="component" value="Chromosome 1"/>
</dbReference>
<proteinExistence type="predicted"/>
<sequence>MAKNNFSPAIGNIFYTSDIKEPNKYIHHYFKIGGNWSTCKSHYKKIIGKTRDNVIDAVTCIIISNIFKKATNNWNSYDIKEAENDWGIQFINEDLEKIGKDPLSEKEMDLIRKRAIKIVKGMTPMIYIDEMNPRP</sequence>
<dbReference type="EMBL" id="CP046268">
    <property type="protein sequence ID" value="QMV15843.1"/>
    <property type="molecule type" value="Genomic_DNA"/>
</dbReference>
<organism evidence="1 2">
    <name type="scientific">Vibrio spartinae</name>
    <dbReference type="NCBI Taxonomy" id="1918945"/>
    <lineage>
        <taxon>Bacteria</taxon>
        <taxon>Pseudomonadati</taxon>
        <taxon>Pseudomonadota</taxon>
        <taxon>Gammaproteobacteria</taxon>
        <taxon>Vibrionales</taxon>
        <taxon>Vibrionaceae</taxon>
        <taxon>Vibrio</taxon>
    </lineage>
</organism>
<evidence type="ECO:0000313" key="1">
    <source>
        <dbReference type="EMBL" id="QMV15843.1"/>
    </source>
</evidence>
<accession>A0ABX6R2S6</accession>
<evidence type="ECO:0000313" key="2">
    <source>
        <dbReference type="Proteomes" id="UP000515264"/>
    </source>
</evidence>